<proteinExistence type="predicted"/>
<evidence type="ECO:0000313" key="4">
    <source>
        <dbReference type="Proteomes" id="UP001597314"/>
    </source>
</evidence>
<evidence type="ECO:0000256" key="1">
    <source>
        <dbReference type="SAM" id="Coils"/>
    </source>
</evidence>
<evidence type="ECO:0000313" key="3">
    <source>
        <dbReference type="EMBL" id="MFD2183596.1"/>
    </source>
</evidence>
<comment type="caution">
    <text evidence="3">The sequence shown here is derived from an EMBL/GenBank/DDBJ whole genome shotgun (WGS) entry which is preliminary data.</text>
</comment>
<keyword evidence="4" id="KW-1185">Reference proteome</keyword>
<dbReference type="RefSeq" id="WP_378478751.1">
    <property type="nucleotide sequence ID" value="NZ_JBHUIW010000018.1"/>
</dbReference>
<dbReference type="Proteomes" id="UP001597314">
    <property type="component" value="Unassembled WGS sequence"/>
</dbReference>
<dbReference type="Pfam" id="PF10145">
    <property type="entry name" value="PhageMin_Tail"/>
    <property type="match status" value="1"/>
</dbReference>
<dbReference type="NCBIfam" id="TIGR01760">
    <property type="entry name" value="tape_meas_TP901"/>
    <property type="match status" value="1"/>
</dbReference>
<dbReference type="InterPro" id="IPR010090">
    <property type="entry name" value="Phage_tape_meas"/>
</dbReference>
<feature type="domain" description="Phage tail tape measure protein" evidence="2">
    <location>
        <begin position="103"/>
        <end position="291"/>
    </location>
</feature>
<evidence type="ECO:0000259" key="2">
    <source>
        <dbReference type="Pfam" id="PF10145"/>
    </source>
</evidence>
<name>A0ABW5AN41_9BRAD</name>
<gene>
    <name evidence="3" type="ORF">ACFSOX_15680</name>
</gene>
<accession>A0ABW5AN41</accession>
<reference evidence="4" key="1">
    <citation type="journal article" date="2019" name="Int. J. Syst. Evol. Microbiol.">
        <title>The Global Catalogue of Microorganisms (GCM) 10K type strain sequencing project: providing services to taxonomists for standard genome sequencing and annotation.</title>
        <authorList>
            <consortium name="The Broad Institute Genomics Platform"/>
            <consortium name="The Broad Institute Genome Sequencing Center for Infectious Disease"/>
            <person name="Wu L."/>
            <person name="Ma J."/>
        </authorList>
    </citation>
    <scope>NUCLEOTIDE SEQUENCE [LARGE SCALE GENOMIC DNA]</scope>
    <source>
        <strain evidence="4">CGMCC 1.6774</strain>
    </source>
</reference>
<organism evidence="3 4">
    <name type="scientific">Rhodoplanes azumiensis</name>
    <dbReference type="NCBI Taxonomy" id="1897628"/>
    <lineage>
        <taxon>Bacteria</taxon>
        <taxon>Pseudomonadati</taxon>
        <taxon>Pseudomonadota</taxon>
        <taxon>Alphaproteobacteria</taxon>
        <taxon>Hyphomicrobiales</taxon>
        <taxon>Nitrobacteraceae</taxon>
        <taxon>Rhodoplanes</taxon>
    </lineage>
</organism>
<keyword evidence="1" id="KW-0175">Coiled coil</keyword>
<sequence>MAGLGNLSGPERLKRSLLDTAAAAAKAGRELSGAQIASARAAAGGLPGGLSTRRIAGSIGAYATGRRFVQGYADMAAFDRQMTRIGITADATAEQLAEARKKVHDLAFEFGLAQSEAVKGVDALVTQGLSLPEALAQLRPVLAATQASGAAADDMAKSGGALTTNLKVKITELERAFDILAYAGKKGQFELKDMAQYLPTLAASWSNAGQAGIDKLADLAAGLQIIRKQTGSSEQAFNGMRDLLAKLYTPEVQKNFKKAGVDLEGGLKAGLKAGKPLLDVVVELVEKVTKGDLAQLPKFFGEIDSRQAVSALVNLKAEFRSLRAEIKRSSLGTIASDLPPVINDTESSIKRLSDSWSGFWRSAARVVDSAGASTALAKITAGANAAADALDRHNAPGGRAAMAEEFGTNQKRGQLDARIRELEEKLRQRETAVRDAATAPLASFPGRVQSGAKAQADRRAADVSTDAEVKRLREKLNELIQERQNLLGGAKPVITDKDLKPARDQIARDKARDRYFDLYPTLRGNRAAPASMMPPVQPLDAVPLRSLDDVKRKASDAGQALDQLGSKSVAPNVDVAALKEALEVARALKSTLQQIGSMTVSPKVGMPNTKASFGRLGDSTGALFDRA</sequence>
<feature type="coiled-coil region" evidence="1">
    <location>
        <begin position="412"/>
        <end position="439"/>
    </location>
</feature>
<dbReference type="EMBL" id="JBHUIW010000018">
    <property type="protein sequence ID" value="MFD2183596.1"/>
    <property type="molecule type" value="Genomic_DNA"/>
</dbReference>
<protein>
    <submittedName>
        <fullName evidence="3">Phage tail tape measure protein</fullName>
    </submittedName>
</protein>